<protein>
    <submittedName>
        <fullName evidence="1">Uncharacterized protein</fullName>
    </submittedName>
</protein>
<sequence length="377" mass="40532">MFFVDAFEDTNVKCGETSRDWSDGQEGKSTSNLNPILPLNRCFLDFSRPATWETCACDAQGTHLIRPSLISALEQPATLTRSAELLPLSASSMQFRHHITTYLTTSARAVAHRGCCLTSNCTCAKYDGDGKENCKTSGCSHNPADHADPRVACTVAKCLCTQYDGNGKENCKVSSCAHAPDKHEIPPGPRRGKCKETNCTCNKYVGDGKEKCTTSTCDHIATNHSDARGACSKTSCTCKYYVGNGTETCKTTSCGHDYDDHSEFPCTAYKGNGKEACTVSTCVHTAVAHGKSGTLGGMFPWGQGDEPGSHKPTCFVAARDNGHEGRTVGGGVLDDDVLHQENPPWVISLVSPEFTPNWTSLPSLPSITFITHLTTVL</sequence>
<reference evidence="1" key="1">
    <citation type="submission" date="2023-03" db="EMBL/GenBank/DDBJ databases">
        <title>Massive genome expansion in bonnet fungi (Mycena s.s.) driven by repeated elements and novel gene families across ecological guilds.</title>
        <authorList>
            <consortium name="Lawrence Berkeley National Laboratory"/>
            <person name="Harder C.B."/>
            <person name="Miyauchi S."/>
            <person name="Viragh M."/>
            <person name="Kuo A."/>
            <person name="Thoen E."/>
            <person name="Andreopoulos B."/>
            <person name="Lu D."/>
            <person name="Skrede I."/>
            <person name="Drula E."/>
            <person name="Henrissat B."/>
            <person name="Morin E."/>
            <person name="Kohler A."/>
            <person name="Barry K."/>
            <person name="LaButti K."/>
            <person name="Morin E."/>
            <person name="Salamov A."/>
            <person name="Lipzen A."/>
            <person name="Mereny Z."/>
            <person name="Hegedus B."/>
            <person name="Baldrian P."/>
            <person name="Stursova M."/>
            <person name="Weitz H."/>
            <person name="Taylor A."/>
            <person name="Grigoriev I.V."/>
            <person name="Nagy L.G."/>
            <person name="Martin F."/>
            <person name="Kauserud H."/>
        </authorList>
    </citation>
    <scope>NUCLEOTIDE SEQUENCE</scope>
    <source>
        <strain evidence="1">CBHHK200</strain>
    </source>
</reference>
<proteinExistence type="predicted"/>
<accession>A0AAD6S6W1</accession>
<gene>
    <name evidence="1" type="ORF">C8F04DRAFT_1196851</name>
</gene>
<keyword evidence="2" id="KW-1185">Reference proteome</keyword>
<evidence type="ECO:0000313" key="2">
    <source>
        <dbReference type="Proteomes" id="UP001218188"/>
    </source>
</evidence>
<comment type="caution">
    <text evidence="1">The sequence shown here is derived from an EMBL/GenBank/DDBJ whole genome shotgun (WGS) entry which is preliminary data.</text>
</comment>
<dbReference type="Proteomes" id="UP001218188">
    <property type="component" value="Unassembled WGS sequence"/>
</dbReference>
<dbReference type="EMBL" id="JARJCM010000269">
    <property type="protein sequence ID" value="KAJ7020247.1"/>
    <property type="molecule type" value="Genomic_DNA"/>
</dbReference>
<dbReference type="AlphaFoldDB" id="A0AAD6S6W1"/>
<evidence type="ECO:0000313" key="1">
    <source>
        <dbReference type="EMBL" id="KAJ7020247.1"/>
    </source>
</evidence>
<organism evidence="1 2">
    <name type="scientific">Mycena alexandri</name>
    <dbReference type="NCBI Taxonomy" id="1745969"/>
    <lineage>
        <taxon>Eukaryota</taxon>
        <taxon>Fungi</taxon>
        <taxon>Dikarya</taxon>
        <taxon>Basidiomycota</taxon>
        <taxon>Agaricomycotina</taxon>
        <taxon>Agaricomycetes</taxon>
        <taxon>Agaricomycetidae</taxon>
        <taxon>Agaricales</taxon>
        <taxon>Marasmiineae</taxon>
        <taxon>Mycenaceae</taxon>
        <taxon>Mycena</taxon>
    </lineage>
</organism>
<name>A0AAD6S6W1_9AGAR</name>